<evidence type="ECO:0000313" key="11">
    <source>
        <dbReference type="EMBL" id="MBD5778102.1"/>
    </source>
</evidence>
<evidence type="ECO:0000256" key="7">
    <source>
        <dbReference type="ARBA" id="ARBA00023065"/>
    </source>
</evidence>
<dbReference type="AlphaFoldDB" id="A0A927F4Q1"/>
<dbReference type="RefSeq" id="WP_191615227.1">
    <property type="nucleotide sequence ID" value="NZ_JACYFG010000002.1"/>
</dbReference>
<keyword evidence="4" id="KW-1003">Cell membrane</keyword>
<feature type="transmembrane region" description="Helical" evidence="10">
    <location>
        <begin position="371"/>
        <end position="389"/>
    </location>
</feature>
<evidence type="ECO:0000256" key="6">
    <source>
        <dbReference type="ARBA" id="ARBA00022989"/>
    </source>
</evidence>
<dbReference type="PIRSF" id="PIRSF006603">
    <property type="entry name" value="DinF"/>
    <property type="match status" value="1"/>
</dbReference>
<comment type="subcellular location">
    <subcellularLocation>
        <location evidence="1">Cell membrane</location>
        <topology evidence="1">Multi-pass membrane protein</topology>
    </subcellularLocation>
</comment>
<keyword evidence="7" id="KW-0406">Ion transport</keyword>
<keyword evidence="8 10" id="KW-0472">Membrane</keyword>
<evidence type="ECO:0000256" key="2">
    <source>
        <dbReference type="ARBA" id="ARBA00022448"/>
    </source>
</evidence>
<proteinExistence type="predicted"/>
<dbReference type="EMBL" id="JACYFG010000002">
    <property type="protein sequence ID" value="MBD5778102.1"/>
    <property type="molecule type" value="Genomic_DNA"/>
</dbReference>
<protein>
    <recommendedName>
        <fullName evidence="9">Multidrug-efflux transporter</fullName>
    </recommendedName>
</protein>
<dbReference type="InterPro" id="IPR048279">
    <property type="entry name" value="MdtK-like"/>
</dbReference>
<keyword evidence="2" id="KW-0813">Transport</keyword>
<dbReference type="NCBIfam" id="TIGR00797">
    <property type="entry name" value="matE"/>
    <property type="match status" value="1"/>
</dbReference>
<sequence length="459" mass="50970">MFTGFKARWQEEAGYRQLLKVAFPLIVSSGSTSLMLFIDRMLLSWYSNEAIAATLPAGLLHWTLICPFFGMAMYTSTFVAQYTGANRPERVGASIWQGLYLCLIGSLALPALSPLADEFFALVGHAPRIQEMESSYFKILCFCSFFFLTNAVLSSFYSGRGKSWTIVWINLLAMFLNTLFDYAWIFGHWGFPEMGIRGAGYATMASSCIGSAVYFVLVLSSANDATYSTKRSWKLEVDLIRRMIKFGLPAGVHFFLDVIGFTIFIMLIGRLGIAASAATNIAHQIHLLGLLPLVGLGIANSILVGQYQGAKRSPLAVKATYSSIQLATAYNIVAASCYLFLPLLFIGPFFLARQDPPSPELVELISNLLKFVALFTFFDAFVILTSGTLKGAGDTKFVMRTLTLTSVILVIVPTVLIIEVYRLPLYYAWSILAVNQICLSIIFYLRFRSGKWKDNQVIE</sequence>
<gene>
    <name evidence="11" type="ORF">IEN85_01160</name>
</gene>
<feature type="transmembrane region" description="Helical" evidence="10">
    <location>
        <begin position="95"/>
        <end position="116"/>
    </location>
</feature>
<name>A0A927F4Q1_9BACT</name>
<evidence type="ECO:0000313" key="12">
    <source>
        <dbReference type="Proteomes" id="UP000622317"/>
    </source>
</evidence>
<dbReference type="Pfam" id="PF01554">
    <property type="entry name" value="MatE"/>
    <property type="match status" value="2"/>
</dbReference>
<feature type="transmembrane region" description="Helical" evidence="10">
    <location>
        <begin position="401"/>
        <end position="421"/>
    </location>
</feature>
<dbReference type="Proteomes" id="UP000622317">
    <property type="component" value="Unassembled WGS sequence"/>
</dbReference>
<feature type="transmembrane region" description="Helical" evidence="10">
    <location>
        <begin position="136"/>
        <end position="153"/>
    </location>
</feature>
<dbReference type="PANTHER" id="PTHR43298">
    <property type="entry name" value="MULTIDRUG RESISTANCE PROTEIN NORM-RELATED"/>
    <property type="match status" value="1"/>
</dbReference>
<feature type="transmembrane region" description="Helical" evidence="10">
    <location>
        <begin position="21"/>
        <end position="38"/>
    </location>
</feature>
<dbReference type="GO" id="GO:0015297">
    <property type="term" value="F:antiporter activity"/>
    <property type="evidence" value="ECO:0007669"/>
    <property type="project" value="UniProtKB-KW"/>
</dbReference>
<evidence type="ECO:0000256" key="3">
    <source>
        <dbReference type="ARBA" id="ARBA00022449"/>
    </source>
</evidence>
<keyword evidence="5 10" id="KW-0812">Transmembrane</keyword>
<keyword evidence="6 10" id="KW-1133">Transmembrane helix</keyword>
<comment type="caution">
    <text evidence="11">The sequence shown here is derived from an EMBL/GenBank/DDBJ whole genome shotgun (WGS) entry which is preliminary data.</text>
</comment>
<evidence type="ECO:0000256" key="4">
    <source>
        <dbReference type="ARBA" id="ARBA00022475"/>
    </source>
</evidence>
<keyword evidence="12" id="KW-1185">Reference proteome</keyword>
<reference evidence="11" key="1">
    <citation type="submission" date="2020-09" db="EMBL/GenBank/DDBJ databases">
        <title>Pelagicoccus enzymogenes sp. nov. with an EPS production, isolated from marine sediment.</title>
        <authorList>
            <person name="Feng X."/>
        </authorList>
    </citation>
    <scope>NUCLEOTIDE SEQUENCE</scope>
    <source>
        <strain evidence="11">NFK12</strain>
    </source>
</reference>
<dbReference type="InterPro" id="IPR002528">
    <property type="entry name" value="MATE_fam"/>
</dbReference>
<dbReference type="GO" id="GO:0042910">
    <property type="term" value="F:xenobiotic transmembrane transporter activity"/>
    <property type="evidence" value="ECO:0007669"/>
    <property type="project" value="InterPro"/>
</dbReference>
<dbReference type="GO" id="GO:0005886">
    <property type="term" value="C:plasma membrane"/>
    <property type="evidence" value="ECO:0007669"/>
    <property type="project" value="UniProtKB-SubCell"/>
</dbReference>
<feature type="transmembrane region" description="Helical" evidence="10">
    <location>
        <begin position="243"/>
        <end position="273"/>
    </location>
</feature>
<feature type="transmembrane region" description="Helical" evidence="10">
    <location>
        <begin position="427"/>
        <end position="445"/>
    </location>
</feature>
<evidence type="ECO:0000256" key="10">
    <source>
        <dbReference type="SAM" id="Phobius"/>
    </source>
</evidence>
<dbReference type="CDD" id="cd13133">
    <property type="entry name" value="MATE_like_7"/>
    <property type="match status" value="1"/>
</dbReference>
<evidence type="ECO:0000256" key="1">
    <source>
        <dbReference type="ARBA" id="ARBA00004651"/>
    </source>
</evidence>
<dbReference type="GO" id="GO:0006811">
    <property type="term" value="P:monoatomic ion transport"/>
    <property type="evidence" value="ECO:0007669"/>
    <property type="project" value="UniProtKB-KW"/>
</dbReference>
<feature type="transmembrane region" description="Helical" evidence="10">
    <location>
        <begin position="199"/>
        <end position="222"/>
    </location>
</feature>
<evidence type="ECO:0000256" key="8">
    <source>
        <dbReference type="ARBA" id="ARBA00023136"/>
    </source>
</evidence>
<evidence type="ECO:0000256" key="9">
    <source>
        <dbReference type="ARBA" id="ARBA00031636"/>
    </source>
</evidence>
<dbReference type="InterPro" id="IPR050222">
    <property type="entry name" value="MATE_MdtK"/>
</dbReference>
<feature type="transmembrane region" description="Helical" evidence="10">
    <location>
        <begin position="328"/>
        <end position="351"/>
    </location>
</feature>
<feature type="transmembrane region" description="Helical" evidence="10">
    <location>
        <begin position="285"/>
        <end position="307"/>
    </location>
</feature>
<organism evidence="11 12">
    <name type="scientific">Pelagicoccus enzymogenes</name>
    <dbReference type="NCBI Taxonomy" id="2773457"/>
    <lineage>
        <taxon>Bacteria</taxon>
        <taxon>Pseudomonadati</taxon>
        <taxon>Verrucomicrobiota</taxon>
        <taxon>Opitutia</taxon>
        <taxon>Puniceicoccales</taxon>
        <taxon>Pelagicoccaceae</taxon>
        <taxon>Pelagicoccus</taxon>
    </lineage>
</organism>
<keyword evidence="3" id="KW-0050">Antiport</keyword>
<evidence type="ECO:0000256" key="5">
    <source>
        <dbReference type="ARBA" id="ARBA00022692"/>
    </source>
</evidence>
<feature type="transmembrane region" description="Helical" evidence="10">
    <location>
        <begin position="165"/>
        <end position="187"/>
    </location>
</feature>
<feature type="transmembrane region" description="Helical" evidence="10">
    <location>
        <begin position="50"/>
        <end position="74"/>
    </location>
</feature>
<accession>A0A927F4Q1</accession>
<dbReference type="PANTHER" id="PTHR43298:SF2">
    <property type="entry name" value="FMN_FAD EXPORTER YEEO-RELATED"/>
    <property type="match status" value="1"/>
</dbReference>